<comment type="caution">
    <text evidence="1">The sequence shown here is derived from an EMBL/GenBank/DDBJ whole genome shotgun (WGS) entry which is preliminary data.</text>
</comment>
<proteinExistence type="predicted"/>
<evidence type="ECO:0000313" key="2">
    <source>
        <dbReference type="Proteomes" id="UP000789901"/>
    </source>
</evidence>
<dbReference type="EMBL" id="CAJVQB010136118">
    <property type="protein sequence ID" value="CAG8854317.1"/>
    <property type="molecule type" value="Genomic_DNA"/>
</dbReference>
<reference evidence="1 2" key="1">
    <citation type="submission" date="2021-06" db="EMBL/GenBank/DDBJ databases">
        <authorList>
            <person name="Kallberg Y."/>
            <person name="Tangrot J."/>
            <person name="Rosling A."/>
        </authorList>
    </citation>
    <scope>NUCLEOTIDE SEQUENCE [LARGE SCALE GENOMIC DNA]</scope>
    <source>
        <strain evidence="1 2">120-4 pot B 10/14</strain>
    </source>
</reference>
<keyword evidence="2" id="KW-1185">Reference proteome</keyword>
<accession>A0ABN7XGM0</accession>
<sequence length="127" mass="14755">IIAATIQPEIIKNSKKSKLTTEYNFEENQFAISFEIIMKVITFIGNFAKQNGLPSPADTTYSSLHIQYLEAIKTNNQFGVCFTTFINIWKKYLLHIKKLTPCSDLCLKCKDMRFNANYWMIEEKEAK</sequence>
<gene>
    <name evidence="1" type="ORF">GMARGA_LOCUS43138</name>
</gene>
<dbReference type="Proteomes" id="UP000789901">
    <property type="component" value="Unassembled WGS sequence"/>
</dbReference>
<protein>
    <submittedName>
        <fullName evidence="1">45230_t:CDS:1</fullName>
    </submittedName>
</protein>
<organism evidence="1 2">
    <name type="scientific">Gigaspora margarita</name>
    <dbReference type="NCBI Taxonomy" id="4874"/>
    <lineage>
        <taxon>Eukaryota</taxon>
        <taxon>Fungi</taxon>
        <taxon>Fungi incertae sedis</taxon>
        <taxon>Mucoromycota</taxon>
        <taxon>Glomeromycotina</taxon>
        <taxon>Glomeromycetes</taxon>
        <taxon>Diversisporales</taxon>
        <taxon>Gigasporaceae</taxon>
        <taxon>Gigaspora</taxon>
    </lineage>
</organism>
<feature type="non-terminal residue" evidence="1">
    <location>
        <position position="1"/>
    </location>
</feature>
<feature type="non-terminal residue" evidence="1">
    <location>
        <position position="127"/>
    </location>
</feature>
<evidence type="ECO:0000313" key="1">
    <source>
        <dbReference type="EMBL" id="CAG8854317.1"/>
    </source>
</evidence>
<name>A0ABN7XGM0_GIGMA</name>